<dbReference type="GO" id="GO:0005507">
    <property type="term" value="F:copper ion binding"/>
    <property type="evidence" value="ECO:0007669"/>
    <property type="project" value="TreeGrafter"/>
</dbReference>
<dbReference type="EMBL" id="BART01009526">
    <property type="protein sequence ID" value="GAG77539.1"/>
    <property type="molecule type" value="Genomic_DNA"/>
</dbReference>
<dbReference type="AlphaFoldDB" id="X1A725"/>
<organism evidence="2">
    <name type="scientific">marine sediment metagenome</name>
    <dbReference type="NCBI Taxonomy" id="412755"/>
    <lineage>
        <taxon>unclassified sequences</taxon>
        <taxon>metagenomes</taxon>
        <taxon>ecological metagenomes</taxon>
    </lineage>
</organism>
<name>X1A725_9ZZZZ</name>
<dbReference type="PANTHER" id="PTHR23419:SF8">
    <property type="entry name" value="FI09726P"/>
    <property type="match status" value="1"/>
</dbReference>
<reference evidence="2" key="1">
    <citation type="journal article" date="2014" name="Front. Microbiol.">
        <title>High frequency of phylogenetically diverse reductive dehalogenase-homologous genes in deep subseafloor sedimentary metagenomes.</title>
        <authorList>
            <person name="Kawai M."/>
            <person name="Futagami T."/>
            <person name="Toyoda A."/>
            <person name="Takaki Y."/>
            <person name="Nishi S."/>
            <person name="Hori S."/>
            <person name="Arai W."/>
            <person name="Tsubouchi T."/>
            <person name="Morono Y."/>
            <person name="Uchiyama I."/>
            <person name="Ito T."/>
            <person name="Fujiyama A."/>
            <person name="Inagaki F."/>
            <person name="Takami H."/>
        </authorList>
    </citation>
    <scope>NUCLEOTIDE SEQUENCE</scope>
    <source>
        <strain evidence="2">Expedition CK06-06</strain>
    </source>
</reference>
<dbReference type="InterPro" id="IPR004323">
    <property type="entry name" value="Ion_tolerance_CutA"/>
</dbReference>
<protein>
    <recommendedName>
        <fullName evidence="3">Divalent-cation tolerance protein CutA</fullName>
    </recommendedName>
</protein>
<sequence>EDNEYILFIKTTEEKSALLIQKIKELHSYDEPECIGFKIERGSQSYLKWIEDVVGK</sequence>
<dbReference type="Pfam" id="PF03091">
    <property type="entry name" value="CutA1"/>
    <property type="match status" value="1"/>
</dbReference>
<proteinExistence type="inferred from homology"/>
<dbReference type="InterPro" id="IPR015867">
    <property type="entry name" value="N-reg_PII/ATP_PRibTrfase_C"/>
</dbReference>
<comment type="caution">
    <text evidence="2">The sequence shown here is derived from an EMBL/GenBank/DDBJ whole genome shotgun (WGS) entry which is preliminary data.</text>
</comment>
<dbReference type="SUPFAM" id="SSF54913">
    <property type="entry name" value="GlnB-like"/>
    <property type="match status" value="1"/>
</dbReference>
<dbReference type="InterPro" id="IPR011322">
    <property type="entry name" value="N-reg_PII-like_a/b"/>
</dbReference>
<gene>
    <name evidence="2" type="ORF">S01H4_21083</name>
</gene>
<dbReference type="PANTHER" id="PTHR23419">
    <property type="entry name" value="DIVALENT CATION TOLERANCE CUTA-RELATED"/>
    <property type="match status" value="1"/>
</dbReference>
<comment type="similarity">
    <text evidence="1">Belongs to the CutA family.</text>
</comment>
<dbReference type="Gene3D" id="3.30.70.120">
    <property type="match status" value="1"/>
</dbReference>
<dbReference type="GO" id="GO:0010038">
    <property type="term" value="P:response to metal ion"/>
    <property type="evidence" value="ECO:0007669"/>
    <property type="project" value="InterPro"/>
</dbReference>
<accession>X1A725</accession>
<feature type="non-terminal residue" evidence="2">
    <location>
        <position position="1"/>
    </location>
</feature>
<evidence type="ECO:0000313" key="2">
    <source>
        <dbReference type="EMBL" id="GAG77539.1"/>
    </source>
</evidence>
<evidence type="ECO:0008006" key="3">
    <source>
        <dbReference type="Google" id="ProtNLM"/>
    </source>
</evidence>
<evidence type="ECO:0000256" key="1">
    <source>
        <dbReference type="ARBA" id="ARBA00010169"/>
    </source>
</evidence>